<organism evidence="9 10">
    <name type="scientific">Syncephalis pseudoplumigaleata</name>
    <dbReference type="NCBI Taxonomy" id="1712513"/>
    <lineage>
        <taxon>Eukaryota</taxon>
        <taxon>Fungi</taxon>
        <taxon>Fungi incertae sedis</taxon>
        <taxon>Zoopagomycota</taxon>
        <taxon>Zoopagomycotina</taxon>
        <taxon>Zoopagomycetes</taxon>
        <taxon>Zoopagales</taxon>
        <taxon>Piptocephalidaceae</taxon>
        <taxon>Syncephalis</taxon>
    </lineage>
</organism>
<sequence>MNKAKSFRSRKVDAKRPLPVYRASEIPDLDENLSAQRSVPLVDTGVEKDEETEHHLQAAISAANAAIDGSTAQPVYIPTPDASRLVPDYEAIARPVFHRPHTYIRFSSTVEECGGIGYVMSEADKQWLTQWQTEHGEAAPDAEAAGGAGSSRMQLDDDLFEDVMDTLEDLADRQPGTLNKSYAEVEALIKETALRPNIQHANVVTALVEMPKDIEAVFGYWKTRRRARQGASIMPQLKTEDPSQKETDPYVCFRRREVKPMRKTRRSDAQSLDKLRQLRSELYLACNLLELVDRREKMRQESLALEQLCFDQKMIMRELRRKYNFKDESDGLYHVKVGAAYNGTLCVVLIEAWL</sequence>
<gene>
    <name evidence="9" type="ORF">SYNPS1DRAFT_20556</name>
</gene>
<evidence type="ECO:0000256" key="1">
    <source>
        <dbReference type="ARBA" id="ARBA00004123"/>
    </source>
</evidence>
<evidence type="ECO:0000256" key="5">
    <source>
        <dbReference type="ARBA" id="ARBA00023242"/>
    </source>
</evidence>
<feature type="domain" description="Enhancer of polycomb-like N-terminal" evidence="8">
    <location>
        <begin position="8"/>
        <end position="168"/>
    </location>
</feature>
<protein>
    <recommendedName>
        <fullName evidence="7">Enhancer of polycomb-like protein</fullName>
    </recommendedName>
</protein>
<proteinExistence type="inferred from homology"/>
<comment type="similarity">
    <text evidence="2 7">Belongs to the enhancer of polycomb family.</text>
</comment>
<evidence type="ECO:0000313" key="10">
    <source>
        <dbReference type="Proteomes" id="UP000278143"/>
    </source>
</evidence>
<dbReference type="Pfam" id="PF10513">
    <property type="entry name" value="EPL1"/>
    <property type="match status" value="1"/>
</dbReference>
<evidence type="ECO:0000256" key="2">
    <source>
        <dbReference type="ARBA" id="ARBA00008035"/>
    </source>
</evidence>
<dbReference type="InterPro" id="IPR019542">
    <property type="entry name" value="Enhancer_polycomb-like_N"/>
</dbReference>
<comment type="function">
    <text evidence="6">Component of the NuA4 histone acetyltransferase complex which is involved in transcriptional activation of selected genes principally by acetylation of nucleosomal histone H4 and H2A. The NuA4 complex is also involved in DNA repair. Involved in gene silencing by neighboring heterochromatin, blockage of the silencing spreading along the chromosome, and required for cell cycle progression through G2/M.</text>
</comment>
<dbReference type="AlphaFoldDB" id="A0A4P9Z602"/>
<accession>A0A4P9Z602</accession>
<comment type="subcellular location">
    <subcellularLocation>
        <location evidence="1 7">Nucleus</location>
    </subcellularLocation>
</comment>
<dbReference type="GO" id="GO:0035267">
    <property type="term" value="C:NuA4 histone acetyltransferase complex"/>
    <property type="evidence" value="ECO:0007669"/>
    <property type="project" value="InterPro"/>
</dbReference>
<reference evidence="10" key="1">
    <citation type="journal article" date="2018" name="Nat. Microbiol.">
        <title>Leveraging single-cell genomics to expand the fungal tree of life.</title>
        <authorList>
            <person name="Ahrendt S.R."/>
            <person name="Quandt C.A."/>
            <person name="Ciobanu D."/>
            <person name="Clum A."/>
            <person name="Salamov A."/>
            <person name="Andreopoulos B."/>
            <person name="Cheng J.F."/>
            <person name="Woyke T."/>
            <person name="Pelin A."/>
            <person name="Henrissat B."/>
            <person name="Reynolds N.K."/>
            <person name="Benny G.L."/>
            <person name="Smith M.E."/>
            <person name="James T.Y."/>
            <person name="Grigoriev I.V."/>
        </authorList>
    </citation>
    <scope>NUCLEOTIDE SEQUENCE [LARGE SCALE GENOMIC DNA]</scope>
    <source>
        <strain evidence="10">Benny S71-1</strain>
    </source>
</reference>
<evidence type="ECO:0000259" key="8">
    <source>
        <dbReference type="Pfam" id="PF10513"/>
    </source>
</evidence>
<dbReference type="EMBL" id="KZ989120">
    <property type="protein sequence ID" value="RKP28084.1"/>
    <property type="molecule type" value="Genomic_DNA"/>
</dbReference>
<keyword evidence="10" id="KW-1185">Reference proteome</keyword>
<dbReference type="InterPro" id="IPR024943">
    <property type="entry name" value="Enhancer_polycomb"/>
</dbReference>
<dbReference type="Proteomes" id="UP000278143">
    <property type="component" value="Unassembled WGS sequence"/>
</dbReference>
<name>A0A4P9Z602_9FUNG</name>
<dbReference type="GO" id="GO:0005634">
    <property type="term" value="C:nucleus"/>
    <property type="evidence" value="ECO:0007669"/>
    <property type="project" value="UniProtKB-SubCell"/>
</dbReference>
<evidence type="ECO:0000256" key="7">
    <source>
        <dbReference type="RuleBase" id="RU361124"/>
    </source>
</evidence>
<evidence type="ECO:0000256" key="6">
    <source>
        <dbReference type="ARBA" id="ARBA00025513"/>
    </source>
</evidence>
<dbReference type="GO" id="GO:0006357">
    <property type="term" value="P:regulation of transcription by RNA polymerase II"/>
    <property type="evidence" value="ECO:0007669"/>
    <property type="project" value="InterPro"/>
</dbReference>
<evidence type="ECO:0000256" key="3">
    <source>
        <dbReference type="ARBA" id="ARBA00023015"/>
    </source>
</evidence>
<dbReference type="OrthoDB" id="435275at2759"/>
<evidence type="ECO:0000256" key="4">
    <source>
        <dbReference type="ARBA" id="ARBA00023163"/>
    </source>
</evidence>
<keyword evidence="5 7" id="KW-0539">Nucleus</keyword>
<evidence type="ECO:0000313" key="9">
    <source>
        <dbReference type="EMBL" id="RKP28084.1"/>
    </source>
</evidence>
<keyword evidence="4 7" id="KW-0804">Transcription</keyword>
<keyword evidence="3 7" id="KW-0805">Transcription regulation</keyword>
<dbReference type="PANTHER" id="PTHR14898">
    <property type="entry name" value="ENHANCER OF POLYCOMB"/>
    <property type="match status" value="1"/>
</dbReference>